<accession>A0A1I1VQ08</accession>
<dbReference type="Proteomes" id="UP000198716">
    <property type="component" value="Unassembled WGS sequence"/>
</dbReference>
<organism evidence="8 9">
    <name type="scientific">Actinopolyspora alba</name>
    <dbReference type="NCBI Taxonomy" id="673379"/>
    <lineage>
        <taxon>Bacteria</taxon>
        <taxon>Bacillati</taxon>
        <taxon>Actinomycetota</taxon>
        <taxon>Actinomycetes</taxon>
        <taxon>Actinopolysporales</taxon>
        <taxon>Actinopolysporaceae</taxon>
        <taxon>Actinopolyspora</taxon>
        <taxon>Actinopolyspora alba group</taxon>
    </lineage>
</organism>
<dbReference type="AlphaFoldDB" id="A0A1I1VQ08"/>
<keyword evidence="3" id="KW-0332">GMP biosynthesis</keyword>
<keyword evidence="4" id="KW-0658">Purine biosynthesis</keyword>
<dbReference type="PANTHER" id="PTHR11922:SF2">
    <property type="entry name" value="GMP SYNTHASE [GLUTAMINE-HYDROLYZING]"/>
    <property type="match status" value="1"/>
</dbReference>
<keyword evidence="9" id="KW-1185">Reference proteome</keyword>
<evidence type="ECO:0000313" key="9">
    <source>
        <dbReference type="Proteomes" id="UP000198716"/>
    </source>
</evidence>
<dbReference type="SUPFAM" id="SSF52317">
    <property type="entry name" value="Class I glutamine amidotransferase-like"/>
    <property type="match status" value="1"/>
</dbReference>
<evidence type="ECO:0000259" key="7">
    <source>
        <dbReference type="Pfam" id="PF00117"/>
    </source>
</evidence>
<keyword evidence="5" id="KW-0067">ATP-binding</keyword>
<keyword evidence="1" id="KW-0436">Ligase</keyword>
<feature type="domain" description="Glutamine amidotransferase" evidence="7">
    <location>
        <begin position="15"/>
        <end position="173"/>
    </location>
</feature>
<evidence type="ECO:0000256" key="2">
    <source>
        <dbReference type="ARBA" id="ARBA00022741"/>
    </source>
</evidence>
<dbReference type="Gene3D" id="3.40.50.880">
    <property type="match status" value="1"/>
</dbReference>
<dbReference type="InterPro" id="IPR017926">
    <property type="entry name" value="GATASE"/>
</dbReference>
<evidence type="ECO:0000256" key="3">
    <source>
        <dbReference type="ARBA" id="ARBA00022749"/>
    </source>
</evidence>
<name>A0A1I1VQ08_9ACTN</name>
<evidence type="ECO:0000256" key="6">
    <source>
        <dbReference type="ARBA" id="ARBA00031356"/>
    </source>
</evidence>
<dbReference type="EMBL" id="FOMZ01000004">
    <property type="protein sequence ID" value="SFD84935.1"/>
    <property type="molecule type" value="Genomic_DNA"/>
</dbReference>
<dbReference type="RefSeq" id="WP_092925221.1">
    <property type="nucleotide sequence ID" value="NZ_FOMZ01000004.1"/>
</dbReference>
<dbReference type="GO" id="GO:0003921">
    <property type="term" value="F:GMP synthase activity"/>
    <property type="evidence" value="ECO:0007669"/>
    <property type="project" value="TreeGrafter"/>
</dbReference>
<keyword evidence="2" id="KW-0547">Nucleotide-binding</keyword>
<reference evidence="9" key="1">
    <citation type="submission" date="2016-10" db="EMBL/GenBank/DDBJ databases">
        <authorList>
            <person name="Varghese N."/>
            <person name="Submissions S."/>
        </authorList>
    </citation>
    <scope>NUCLEOTIDE SEQUENCE [LARGE SCALE GENOMIC DNA]</scope>
    <source>
        <strain evidence="9">DSM 45004</strain>
    </source>
</reference>
<evidence type="ECO:0000256" key="4">
    <source>
        <dbReference type="ARBA" id="ARBA00022755"/>
    </source>
</evidence>
<dbReference type="PANTHER" id="PTHR11922">
    <property type="entry name" value="GMP SYNTHASE-RELATED"/>
    <property type="match status" value="1"/>
</dbReference>
<dbReference type="PROSITE" id="PS51273">
    <property type="entry name" value="GATASE_TYPE_1"/>
    <property type="match status" value="1"/>
</dbReference>
<proteinExistence type="predicted"/>
<evidence type="ECO:0000256" key="1">
    <source>
        <dbReference type="ARBA" id="ARBA00022598"/>
    </source>
</evidence>
<evidence type="ECO:0000256" key="5">
    <source>
        <dbReference type="ARBA" id="ARBA00022840"/>
    </source>
</evidence>
<dbReference type="GO" id="GO:0005829">
    <property type="term" value="C:cytosol"/>
    <property type="evidence" value="ECO:0007669"/>
    <property type="project" value="TreeGrafter"/>
</dbReference>
<gene>
    <name evidence="8" type="ORF">SAMN04487819_10470</name>
</gene>
<evidence type="ECO:0000313" key="8">
    <source>
        <dbReference type="EMBL" id="SFD84935.1"/>
    </source>
</evidence>
<dbReference type="InterPro" id="IPR029062">
    <property type="entry name" value="Class_I_gatase-like"/>
</dbReference>
<sequence>MSVPRVLMVNNGTLSLPQLRRRIEDLGSSTETVDTSSVPSRLSSGYQAIVLSGTKVRAWNTEFYRPLVDLVMNSSVPVLGICGGMQLLAMAAGGRLVEGQQRVGSYDARVDVDEPLFACVEPTVKVFHRHTLYLDQVPTGFRNIGRSDQAPVEFMASDDGRIFGSQAHLEFRKDGFEILRGFTRLYG</sequence>
<dbReference type="GO" id="GO:0005524">
    <property type="term" value="F:ATP binding"/>
    <property type="evidence" value="ECO:0007669"/>
    <property type="project" value="UniProtKB-KW"/>
</dbReference>
<protein>
    <recommendedName>
        <fullName evidence="6">Glutamine amidotransferase</fullName>
    </recommendedName>
</protein>
<dbReference type="Pfam" id="PF00117">
    <property type="entry name" value="GATase"/>
    <property type="match status" value="1"/>
</dbReference>